<evidence type="ECO:0000313" key="12">
    <source>
        <dbReference type="Proteomes" id="UP000242814"/>
    </source>
</evidence>
<keyword evidence="5" id="KW-0539">Nucleus</keyword>
<keyword evidence="4" id="KW-0234">DNA repair</keyword>
<feature type="compositionally biased region" description="Acidic residues" evidence="8">
    <location>
        <begin position="285"/>
        <end position="302"/>
    </location>
</feature>
<evidence type="ECO:0000256" key="2">
    <source>
        <dbReference type="ARBA" id="ARBA00022763"/>
    </source>
</evidence>
<dbReference type="InterPro" id="IPR038051">
    <property type="entry name" value="XRCC4-like_N_sf"/>
</dbReference>
<dbReference type="Proteomes" id="UP000242814">
    <property type="component" value="Unassembled WGS sequence"/>
</dbReference>
<feature type="domain" description="XLF-like N-terminal" evidence="9">
    <location>
        <begin position="4"/>
        <end position="120"/>
    </location>
</feature>
<keyword evidence="2" id="KW-0227">DNA damage</keyword>
<organism evidence="11 12">
    <name type="scientific">Paracoccidioides brasiliensis</name>
    <dbReference type="NCBI Taxonomy" id="121759"/>
    <lineage>
        <taxon>Eukaryota</taxon>
        <taxon>Fungi</taxon>
        <taxon>Dikarya</taxon>
        <taxon>Ascomycota</taxon>
        <taxon>Pezizomycotina</taxon>
        <taxon>Eurotiomycetes</taxon>
        <taxon>Eurotiomycetidae</taxon>
        <taxon>Onygenales</taxon>
        <taxon>Ajellomycetaceae</taxon>
        <taxon>Paracoccidioides</taxon>
    </lineage>
</organism>
<dbReference type="GO" id="GO:0045027">
    <property type="term" value="F:DNA end binding"/>
    <property type="evidence" value="ECO:0007669"/>
    <property type="project" value="TreeGrafter"/>
</dbReference>
<evidence type="ECO:0000313" key="11">
    <source>
        <dbReference type="EMBL" id="ODH43980.1"/>
    </source>
</evidence>
<dbReference type="VEuPathDB" id="FungiDB:PADG_04405"/>
<feature type="compositionally biased region" description="Polar residues" evidence="8">
    <location>
        <begin position="349"/>
        <end position="359"/>
    </location>
</feature>
<feature type="compositionally biased region" description="Polar residues" evidence="8">
    <location>
        <begin position="437"/>
        <end position="446"/>
    </location>
</feature>
<dbReference type="InterPro" id="IPR052287">
    <property type="entry name" value="NHEJ_factor"/>
</dbReference>
<name>A0A1D2JMZ1_PARBR</name>
<comment type="subcellular location">
    <subcellularLocation>
        <location evidence="1">Nucleus</location>
    </subcellularLocation>
</comment>
<dbReference type="InterPro" id="IPR053829">
    <property type="entry name" value="XLF-like_CC"/>
</dbReference>
<evidence type="ECO:0000256" key="1">
    <source>
        <dbReference type="ARBA" id="ARBA00004123"/>
    </source>
</evidence>
<evidence type="ECO:0000256" key="8">
    <source>
        <dbReference type="SAM" id="MobiDB-lite"/>
    </source>
</evidence>
<dbReference type="GO" id="GO:0032807">
    <property type="term" value="C:DNA ligase IV complex"/>
    <property type="evidence" value="ECO:0007669"/>
    <property type="project" value="TreeGrafter"/>
</dbReference>
<evidence type="ECO:0000259" key="9">
    <source>
        <dbReference type="Pfam" id="PF09302"/>
    </source>
</evidence>
<evidence type="ECO:0000256" key="3">
    <source>
        <dbReference type="ARBA" id="ARBA00023125"/>
    </source>
</evidence>
<accession>A0A1D2JMZ1</accession>
<feature type="compositionally biased region" description="Basic and acidic residues" evidence="8">
    <location>
        <begin position="615"/>
        <end position="647"/>
    </location>
</feature>
<evidence type="ECO:0000259" key="10">
    <source>
        <dbReference type="Pfam" id="PF21928"/>
    </source>
</evidence>
<protein>
    <recommendedName>
        <fullName evidence="7">Non-homologous end-joining factor 1</fullName>
    </recommendedName>
</protein>
<feature type="domain" description="XLF-like coiled-coil region" evidence="10">
    <location>
        <begin position="124"/>
        <end position="176"/>
    </location>
</feature>
<dbReference type="EMBL" id="LZYO01000021">
    <property type="protein sequence ID" value="ODH43980.1"/>
    <property type="molecule type" value="Genomic_DNA"/>
</dbReference>
<dbReference type="InterPro" id="IPR015381">
    <property type="entry name" value="XLF-like_N"/>
</dbReference>
<sequence length="667" mass="73003">MSKWSILPLPNGNNTPHLLYKYVTSKSGCEIYLTDLAYIWSQSLSRREILNDASKYNTSIDPSEDEEQYFVLLEKIADALRGSGGSSISLTRGPGSEDLKLITSTNLPPPLDPLEWTFSLLQLPPVTLTKHILLPILKGEANHEARVLSLIDHIKQKDWTLSKLFDKIESSGMDLSTVFPGMGSVRLYRKESIYSQASKHIKGAAPFDEDSWKLEFQAKDADYNLGVHIAKELSGPLVELPADDFILENWWDKLGEGAVNRPKIATKGKAQENLTARKSPSLEELKDEEEEATQSDDADEFQTMETPQRLKSPSRKQKRSSSPESPKSKSKTIRMGTTGFHTKHEKESSALSSVETATSEDGDPRPPQQRGPKAKGLGTIGGKQPTKRKQSPVESSEFTESEDSESVAKEVSKPKAKGPVGMIGGKKTPKKPRQEAPSESTASDVSDVTKPKRKPKQAESPIDSEGVPTASEHETEESTSPPSKRKRLDHKEPTGSPPALKQQLRSDNVGGIGQIGGKQKKKQPEMIDVGKKSDKNDDTEEVTSPGPRQTSAKPQRPGGKLGIIGGRSRPAPKSPPASDDVNRAPGGELSESPVPSTSGKPTIATGATKQPPLIPEEKEKEAEQEKIEETPEERANRKRQELRKQLEARNNAGGAGGPAKKKKKRRF</sequence>
<dbReference type="PANTHER" id="PTHR32235:SF1">
    <property type="entry name" value="NON-HOMOLOGOUS END-JOINING FACTOR 1"/>
    <property type="match status" value="1"/>
</dbReference>
<dbReference type="Pfam" id="PF09302">
    <property type="entry name" value="XLF"/>
    <property type="match status" value="1"/>
</dbReference>
<dbReference type="PANTHER" id="PTHR32235">
    <property type="entry name" value="NON-HOMOLOGOUS END-JOINING FACTOR 1"/>
    <property type="match status" value="1"/>
</dbReference>
<feature type="compositionally biased region" description="Basic and acidic residues" evidence="8">
    <location>
        <begin position="522"/>
        <end position="536"/>
    </location>
</feature>
<dbReference type="AlphaFoldDB" id="A0A1D2JMZ1"/>
<evidence type="ECO:0000256" key="5">
    <source>
        <dbReference type="ARBA" id="ARBA00023242"/>
    </source>
</evidence>
<reference evidence="11 12" key="1">
    <citation type="submission" date="2016-06" db="EMBL/GenBank/DDBJ databases">
        <authorList>
            <person name="Kjaerup R.B."/>
            <person name="Dalgaard T.S."/>
            <person name="Juul-Madsen H.R."/>
        </authorList>
    </citation>
    <scope>NUCLEOTIDE SEQUENCE [LARGE SCALE GENOMIC DNA]</scope>
    <source>
        <strain evidence="11 12">Pb300</strain>
    </source>
</reference>
<gene>
    <name evidence="11" type="ORF">ACO22_00952</name>
</gene>
<dbReference type="GO" id="GO:0006303">
    <property type="term" value="P:double-strand break repair via nonhomologous end joining"/>
    <property type="evidence" value="ECO:0007669"/>
    <property type="project" value="UniProtKB-ARBA"/>
</dbReference>
<evidence type="ECO:0000256" key="6">
    <source>
        <dbReference type="ARBA" id="ARBA00025747"/>
    </source>
</evidence>
<comment type="similarity">
    <text evidence="6">Belongs to the XRCC4-XLF family. XLF subfamily.</text>
</comment>
<feature type="compositionally biased region" description="Polar residues" evidence="8">
    <location>
        <begin position="593"/>
        <end position="608"/>
    </location>
</feature>
<dbReference type="CDD" id="cd22285">
    <property type="entry name" value="HD_XLF_N"/>
    <property type="match status" value="1"/>
</dbReference>
<dbReference type="VEuPathDB" id="FungiDB:PABG_01075"/>
<proteinExistence type="inferred from homology"/>
<keyword evidence="3" id="KW-0238">DNA-binding</keyword>
<dbReference type="Gene3D" id="2.170.210.10">
    <property type="entry name" value="DNA double-strand break repair and VJ recombination XRCC4, N-terminal"/>
    <property type="match status" value="1"/>
</dbReference>
<evidence type="ECO:0000256" key="4">
    <source>
        <dbReference type="ARBA" id="ARBA00023204"/>
    </source>
</evidence>
<evidence type="ECO:0000256" key="7">
    <source>
        <dbReference type="ARBA" id="ARBA00044529"/>
    </source>
</evidence>
<comment type="caution">
    <text evidence="11">The sequence shown here is derived from an EMBL/GenBank/DDBJ whole genome shotgun (WGS) entry which is preliminary data.</text>
</comment>
<feature type="region of interest" description="Disordered" evidence="8">
    <location>
        <begin position="265"/>
        <end position="667"/>
    </location>
</feature>
<dbReference type="Pfam" id="PF21928">
    <property type="entry name" value="XLF_CC"/>
    <property type="match status" value="1"/>
</dbReference>